<feature type="transmembrane region" description="Helical" evidence="2">
    <location>
        <begin position="80"/>
        <end position="102"/>
    </location>
</feature>
<protein>
    <submittedName>
        <fullName evidence="3">Uncharacterized protein</fullName>
    </submittedName>
</protein>
<evidence type="ECO:0000313" key="4">
    <source>
        <dbReference type="Proteomes" id="UP000558475"/>
    </source>
</evidence>
<reference evidence="3 4" key="1">
    <citation type="submission" date="2020-04" db="EMBL/GenBank/DDBJ databases">
        <title>Whole genome sequencing of clinical and environmental type strains of Ochrobactrum.</title>
        <authorList>
            <person name="Dharne M."/>
        </authorList>
    </citation>
    <scope>NUCLEOTIDE SEQUENCE [LARGE SCALE GENOMIC DNA]</scope>
    <source>
        <strain evidence="3 4">DSM 13340</strain>
    </source>
</reference>
<comment type="caution">
    <text evidence="3">The sequence shown here is derived from an EMBL/GenBank/DDBJ whole genome shotgun (WGS) entry which is preliminary data.</text>
</comment>
<organism evidence="3 4">
    <name type="scientific">Brucella tritici</name>
    <dbReference type="NCBI Taxonomy" id="94626"/>
    <lineage>
        <taxon>Bacteria</taxon>
        <taxon>Pseudomonadati</taxon>
        <taxon>Pseudomonadota</taxon>
        <taxon>Alphaproteobacteria</taxon>
        <taxon>Hyphomicrobiales</taxon>
        <taxon>Brucellaceae</taxon>
        <taxon>Brucella/Ochrobactrum group</taxon>
        <taxon>Brucella</taxon>
    </lineage>
</organism>
<accession>A0A7X6FP80</accession>
<evidence type="ECO:0000313" key="3">
    <source>
        <dbReference type="EMBL" id="NKW09397.1"/>
    </source>
</evidence>
<feature type="coiled-coil region" evidence="1">
    <location>
        <begin position="121"/>
        <end position="148"/>
    </location>
</feature>
<keyword evidence="2" id="KW-1133">Transmembrane helix</keyword>
<dbReference type="Proteomes" id="UP000558475">
    <property type="component" value="Unassembled WGS sequence"/>
</dbReference>
<keyword evidence="2" id="KW-0472">Membrane</keyword>
<keyword evidence="2" id="KW-0812">Transmembrane</keyword>
<dbReference type="EMBL" id="JAAXZB010000001">
    <property type="protein sequence ID" value="NKW09397.1"/>
    <property type="molecule type" value="Genomic_DNA"/>
</dbReference>
<sequence length="209" mass="22932">MPVFIDLANAFNKWYDANAKLIRQKIGEWAKRLRQIFRDLLDPTSDLRRKISEFAQGFVEAYGKIKPFVDFLGGPLKAGLGLLALWVLAPAITGVALLALALGGLGKAIAGVAFNALGLAIKGLGHLLRGLKRKLQRLAQKQAEHMAAPSARACAVFYAMFSVVSAHGPHIRQSVVCRIRYLNPAPAKNTKPILKRAGTRRRLESRHYG</sequence>
<proteinExistence type="predicted"/>
<keyword evidence="1" id="KW-0175">Coiled coil</keyword>
<evidence type="ECO:0000256" key="2">
    <source>
        <dbReference type="SAM" id="Phobius"/>
    </source>
</evidence>
<evidence type="ECO:0000256" key="1">
    <source>
        <dbReference type="SAM" id="Coils"/>
    </source>
</evidence>
<dbReference type="AlphaFoldDB" id="A0A7X6FP80"/>
<feature type="transmembrane region" description="Helical" evidence="2">
    <location>
        <begin position="108"/>
        <end position="128"/>
    </location>
</feature>
<name>A0A7X6FP80_9HYPH</name>
<gene>
    <name evidence="3" type="ORF">HGG76_05725</name>
</gene>